<dbReference type="InterPro" id="IPR050491">
    <property type="entry name" value="AmpC-like"/>
</dbReference>
<dbReference type="InterPro" id="IPR001466">
    <property type="entry name" value="Beta-lactam-related"/>
</dbReference>
<dbReference type="SUPFAM" id="SSF56601">
    <property type="entry name" value="beta-lactamase/transpeptidase-like"/>
    <property type="match status" value="1"/>
</dbReference>
<keyword evidence="1" id="KW-0732">Signal</keyword>
<dbReference type="PANTHER" id="PTHR46825:SF7">
    <property type="entry name" value="D-ALANYL-D-ALANINE CARBOXYPEPTIDASE"/>
    <property type="match status" value="1"/>
</dbReference>
<keyword evidence="4" id="KW-1185">Reference proteome</keyword>
<dbReference type="Proteomes" id="UP001520654">
    <property type="component" value="Unassembled WGS sequence"/>
</dbReference>
<name>A0ABS8EG09_9ACTN</name>
<feature type="chain" id="PRO_5046938401" evidence="1">
    <location>
        <begin position="36"/>
        <end position="394"/>
    </location>
</feature>
<reference evidence="3 4" key="1">
    <citation type="submission" date="2021-08" db="EMBL/GenBank/DDBJ databases">
        <title>Genomic Architecture of Streptomyces flavotricini NGL1 and Streptomyces erythrochromogenes HMS4 With Differential Plant Beneficial attributes and laccase production capabilities.</title>
        <authorList>
            <person name="Salwan R."/>
            <person name="Kaur R."/>
            <person name="Sharma V."/>
        </authorList>
    </citation>
    <scope>NUCLEOTIDE SEQUENCE [LARGE SCALE GENOMIC DNA]</scope>
    <source>
        <strain evidence="3 4">NGL1</strain>
    </source>
</reference>
<feature type="domain" description="PI-PLC Y-box" evidence="2">
    <location>
        <begin position="255"/>
        <end position="281"/>
    </location>
</feature>
<sequence>MGRCRPSRERRVRRAGVPAAVAVLLAALCAGTGSASVRTDFDPATVRKLDAAITEVMKQTGMPGLNIGLWMPGRGVYEKSFGIADRQTGAPMKAGLHSRIGSVTKTFTVTGLLQLVDQGEVGLDDPISRYVSGVPGGNSITLRQLADMRSGLFDYTTDKKWLDGLRADPHRTYTPRQLVDVAFGHPPNFKPGAKWEYSNTNTVLLGMLVEKVSGQSLADYLREHVFAPLKLKATSLPGDSAMPDPHAHGYTDFTPKGTVADATNWNPSWAWAAGAVISDLDDLHAWAPALADGRLLTPKTQAERLRTLPIGAAPGASYGLGILDFNGWLGHNGELPGYETIAAQLPAEKATLVVLVNSDVDYRGKNLSSMIGNAVTSIVTPDHLWPAPVATEAK</sequence>
<protein>
    <submittedName>
        <fullName evidence="3">Beta-lactamase family protein</fullName>
    </submittedName>
</protein>
<dbReference type="Gene3D" id="3.40.710.10">
    <property type="entry name" value="DD-peptidase/beta-lactamase superfamily"/>
    <property type="match status" value="1"/>
</dbReference>
<dbReference type="EMBL" id="JAINUL010000001">
    <property type="protein sequence ID" value="MCC0100008.1"/>
    <property type="molecule type" value="Genomic_DNA"/>
</dbReference>
<dbReference type="InterPro" id="IPR001711">
    <property type="entry name" value="PLipase_C_Pinositol-sp_Y"/>
</dbReference>
<proteinExistence type="predicted"/>
<feature type="signal peptide" evidence="1">
    <location>
        <begin position="1"/>
        <end position="35"/>
    </location>
</feature>
<comment type="caution">
    <text evidence="3">The sequence shown here is derived from an EMBL/GenBank/DDBJ whole genome shotgun (WGS) entry which is preliminary data.</text>
</comment>
<dbReference type="Pfam" id="PF00144">
    <property type="entry name" value="Beta-lactamase"/>
    <property type="match status" value="1"/>
</dbReference>
<accession>A0ABS8EG09</accession>
<evidence type="ECO:0000259" key="2">
    <source>
        <dbReference type="PROSITE" id="PS50008"/>
    </source>
</evidence>
<dbReference type="PROSITE" id="PS50008">
    <property type="entry name" value="PIPLC_Y_DOMAIN"/>
    <property type="match status" value="1"/>
</dbReference>
<organism evidence="3 4">
    <name type="scientific">Streptomyces flavotricini</name>
    <dbReference type="NCBI Taxonomy" id="66888"/>
    <lineage>
        <taxon>Bacteria</taxon>
        <taxon>Bacillati</taxon>
        <taxon>Actinomycetota</taxon>
        <taxon>Actinomycetes</taxon>
        <taxon>Kitasatosporales</taxon>
        <taxon>Streptomycetaceae</taxon>
        <taxon>Streptomyces</taxon>
    </lineage>
</organism>
<evidence type="ECO:0000313" key="3">
    <source>
        <dbReference type="EMBL" id="MCC0100008.1"/>
    </source>
</evidence>
<evidence type="ECO:0000313" key="4">
    <source>
        <dbReference type="Proteomes" id="UP001520654"/>
    </source>
</evidence>
<dbReference type="InterPro" id="IPR012338">
    <property type="entry name" value="Beta-lactam/transpept-like"/>
</dbReference>
<evidence type="ECO:0000256" key="1">
    <source>
        <dbReference type="SAM" id="SignalP"/>
    </source>
</evidence>
<gene>
    <name evidence="3" type="ORF">K7B10_35545</name>
</gene>
<dbReference type="PANTHER" id="PTHR46825">
    <property type="entry name" value="D-ALANYL-D-ALANINE-CARBOXYPEPTIDASE/ENDOPEPTIDASE AMPH"/>
    <property type="match status" value="1"/>
</dbReference>